<keyword evidence="9" id="KW-1185">Reference proteome</keyword>
<dbReference type="InterPro" id="IPR025944">
    <property type="entry name" value="Sigma_54_int_dom_CS"/>
</dbReference>
<dbReference type="Pfam" id="PF25601">
    <property type="entry name" value="AAA_lid_14"/>
    <property type="match status" value="1"/>
</dbReference>
<dbReference type="Gene3D" id="1.10.8.60">
    <property type="match status" value="1"/>
</dbReference>
<dbReference type="PROSITE" id="PS00676">
    <property type="entry name" value="SIGMA54_INTERACT_2"/>
    <property type="match status" value="1"/>
</dbReference>
<keyword evidence="1" id="KW-0547">Nucleotide-binding</keyword>
<dbReference type="Gene3D" id="3.30.450.40">
    <property type="match status" value="2"/>
</dbReference>
<dbReference type="Gene3D" id="1.10.10.60">
    <property type="entry name" value="Homeodomain-like"/>
    <property type="match status" value="1"/>
</dbReference>
<dbReference type="Gene3D" id="3.40.50.300">
    <property type="entry name" value="P-loop containing nucleotide triphosphate hydrolases"/>
    <property type="match status" value="1"/>
</dbReference>
<comment type="caution">
    <text evidence="8">The sequence shown here is derived from an EMBL/GenBank/DDBJ whole genome shotgun (WGS) entry which is preliminary data.</text>
</comment>
<dbReference type="SMART" id="SM00382">
    <property type="entry name" value="AAA"/>
    <property type="match status" value="1"/>
</dbReference>
<evidence type="ECO:0000256" key="3">
    <source>
        <dbReference type="ARBA" id="ARBA00023015"/>
    </source>
</evidence>
<proteinExistence type="predicted"/>
<dbReference type="AlphaFoldDB" id="A0A7Y0AER6"/>
<dbReference type="InterPro" id="IPR003593">
    <property type="entry name" value="AAA+_ATPase"/>
</dbReference>
<dbReference type="CDD" id="cd00009">
    <property type="entry name" value="AAA"/>
    <property type="match status" value="1"/>
</dbReference>
<dbReference type="InterPro" id="IPR002197">
    <property type="entry name" value="HTH_Fis"/>
</dbReference>
<dbReference type="PANTHER" id="PTHR32071:SF117">
    <property type="entry name" value="PTS-DEPENDENT DIHYDROXYACETONE KINASE OPERON REGULATORY PROTEIN-RELATED"/>
    <property type="match status" value="1"/>
</dbReference>
<dbReference type="Pfam" id="PF02954">
    <property type="entry name" value="HTH_8"/>
    <property type="match status" value="1"/>
</dbReference>
<organism evidence="8 9">
    <name type="scientific">Hymenobacter polaris</name>
    <dbReference type="NCBI Taxonomy" id="2682546"/>
    <lineage>
        <taxon>Bacteria</taxon>
        <taxon>Pseudomonadati</taxon>
        <taxon>Bacteroidota</taxon>
        <taxon>Cytophagia</taxon>
        <taxon>Cytophagales</taxon>
        <taxon>Hymenobacteraceae</taxon>
        <taxon>Hymenobacter</taxon>
    </lineage>
</organism>
<dbReference type="RefSeq" id="WP_169531415.1">
    <property type="nucleotide sequence ID" value="NZ_JABBGH010000002.1"/>
</dbReference>
<dbReference type="InterPro" id="IPR002078">
    <property type="entry name" value="Sigma_54_int"/>
</dbReference>
<evidence type="ECO:0000256" key="5">
    <source>
        <dbReference type="ARBA" id="ARBA00023159"/>
    </source>
</evidence>
<dbReference type="PANTHER" id="PTHR32071">
    <property type="entry name" value="TRANSCRIPTIONAL REGULATORY PROTEIN"/>
    <property type="match status" value="1"/>
</dbReference>
<keyword evidence="6" id="KW-0804">Transcription</keyword>
<reference evidence="8 9" key="1">
    <citation type="submission" date="2020-04" db="EMBL/GenBank/DDBJ databases">
        <title>Hymenobacter polaris sp. nov., isolated from Arctic soil.</title>
        <authorList>
            <person name="Dahal R.H."/>
        </authorList>
    </citation>
    <scope>NUCLEOTIDE SEQUENCE [LARGE SCALE GENOMIC DNA]</scope>
    <source>
        <strain evidence="8 9">RP-2-7</strain>
    </source>
</reference>
<feature type="domain" description="Sigma-54 factor interaction" evidence="7">
    <location>
        <begin position="390"/>
        <end position="619"/>
    </location>
</feature>
<dbReference type="SUPFAM" id="SSF55781">
    <property type="entry name" value="GAF domain-like"/>
    <property type="match status" value="2"/>
</dbReference>
<keyword evidence="5" id="KW-0010">Activator</keyword>
<dbReference type="InterPro" id="IPR025662">
    <property type="entry name" value="Sigma_54_int_dom_ATP-bd_1"/>
</dbReference>
<evidence type="ECO:0000313" key="8">
    <source>
        <dbReference type="EMBL" id="NML65837.1"/>
    </source>
</evidence>
<dbReference type="SMART" id="SM00065">
    <property type="entry name" value="GAF"/>
    <property type="match status" value="2"/>
</dbReference>
<dbReference type="PROSITE" id="PS00688">
    <property type="entry name" value="SIGMA54_INTERACT_3"/>
    <property type="match status" value="1"/>
</dbReference>
<dbReference type="EMBL" id="JABBGH010000002">
    <property type="protein sequence ID" value="NML65837.1"/>
    <property type="molecule type" value="Genomic_DNA"/>
</dbReference>
<keyword evidence="4" id="KW-0238">DNA-binding</keyword>
<protein>
    <submittedName>
        <fullName evidence="8">Sigma 54-interacting transcriptional regulator</fullName>
    </submittedName>
</protein>
<accession>A0A7Y0AER6</accession>
<evidence type="ECO:0000256" key="1">
    <source>
        <dbReference type="ARBA" id="ARBA00022741"/>
    </source>
</evidence>
<dbReference type="GO" id="GO:0005524">
    <property type="term" value="F:ATP binding"/>
    <property type="evidence" value="ECO:0007669"/>
    <property type="project" value="UniProtKB-KW"/>
</dbReference>
<dbReference type="GO" id="GO:0043565">
    <property type="term" value="F:sequence-specific DNA binding"/>
    <property type="evidence" value="ECO:0007669"/>
    <property type="project" value="InterPro"/>
</dbReference>
<dbReference type="GO" id="GO:0006355">
    <property type="term" value="P:regulation of DNA-templated transcription"/>
    <property type="evidence" value="ECO:0007669"/>
    <property type="project" value="InterPro"/>
</dbReference>
<evidence type="ECO:0000256" key="2">
    <source>
        <dbReference type="ARBA" id="ARBA00022840"/>
    </source>
</evidence>
<dbReference type="InterPro" id="IPR009057">
    <property type="entry name" value="Homeodomain-like_sf"/>
</dbReference>
<dbReference type="FunFam" id="3.40.50.300:FF:000006">
    <property type="entry name" value="DNA-binding transcriptional regulator NtrC"/>
    <property type="match status" value="1"/>
</dbReference>
<dbReference type="SUPFAM" id="SSF52540">
    <property type="entry name" value="P-loop containing nucleoside triphosphate hydrolases"/>
    <property type="match status" value="1"/>
</dbReference>
<dbReference type="PROSITE" id="PS50045">
    <property type="entry name" value="SIGMA54_INTERACT_4"/>
    <property type="match status" value="1"/>
</dbReference>
<dbReference type="InterPro" id="IPR029016">
    <property type="entry name" value="GAF-like_dom_sf"/>
</dbReference>
<dbReference type="InterPro" id="IPR025943">
    <property type="entry name" value="Sigma_54_int_dom_ATP-bd_2"/>
</dbReference>
<evidence type="ECO:0000256" key="4">
    <source>
        <dbReference type="ARBA" id="ARBA00023125"/>
    </source>
</evidence>
<dbReference type="Pfam" id="PF00158">
    <property type="entry name" value="Sigma54_activat"/>
    <property type="match status" value="1"/>
</dbReference>
<evidence type="ECO:0000259" key="7">
    <source>
        <dbReference type="PROSITE" id="PS50045"/>
    </source>
</evidence>
<dbReference type="SUPFAM" id="SSF46689">
    <property type="entry name" value="Homeodomain-like"/>
    <property type="match status" value="1"/>
</dbReference>
<keyword evidence="2" id="KW-0067">ATP-binding</keyword>
<dbReference type="PROSITE" id="PS00675">
    <property type="entry name" value="SIGMA54_INTERACT_1"/>
    <property type="match status" value="1"/>
</dbReference>
<name>A0A7Y0AER6_9BACT</name>
<evidence type="ECO:0000256" key="6">
    <source>
        <dbReference type="ARBA" id="ARBA00023163"/>
    </source>
</evidence>
<dbReference type="Pfam" id="PF01590">
    <property type="entry name" value="GAF"/>
    <property type="match status" value="2"/>
</dbReference>
<dbReference type="Proteomes" id="UP000559626">
    <property type="component" value="Unassembled WGS sequence"/>
</dbReference>
<evidence type="ECO:0000313" key="9">
    <source>
        <dbReference type="Proteomes" id="UP000559626"/>
    </source>
</evidence>
<gene>
    <name evidence="8" type="ORF">HHL22_11540</name>
</gene>
<dbReference type="InterPro" id="IPR003018">
    <property type="entry name" value="GAF"/>
</dbReference>
<dbReference type="InterPro" id="IPR058031">
    <property type="entry name" value="AAA_lid_NorR"/>
</dbReference>
<dbReference type="InterPro" id="IPR027417">
    <property type="entry name" value="P-loop_NTPase"/>
</dbReference>
<keyword evidence="3" id="KW-0805">Transcription regulation</keyword>
<sequence>MPATNQDETLLLHLNEAITTIREKDQLFQIIARKLRLIFSFEMMGINVFDKELLHKRLFFKDYTTVPSPEPPPPGADQFTPIAGSPVEQLLADPRIQHIALSEYVRHYADFEPFQRLLRQGIQYMTMVPLWLNGRLTGYLILATTRLPSYTHDDEALLEKIASLVAVAVNNSLEFEEVARREQQRTLQLNVTNALLSIKQREPLFRAVAEELRQVVAFDYFGIRVRRAEARGTYEGFAEFARPDHDPRAPLLALDPNRFAGREGEMASYYNQVADLLNHPGLYAGDDYRALAVRYPAMRYAYDEHHVRAMLVVPIWQRADGAAVLTLASSQPTGFGPADLATVQALVPQVALALENLFAFEQIEELKAQVEQERTYLIDEINTDRPTDGLIGSSPALRQVRERIGQVADTDATVLITGETGTGKEVVARAVHQASPRRGRALVKLNCAALPAQLIESELFGHEKGAFTGAVERRIGKFELADGGTIFLDEVGELPLDLQAKLLRVLQEKEFERLGGNRVLKTDARVLAATNRVLEDEVRAGRFRADLYYRLNVFPIVLAPLRERTEDIAPLVQHYLGTLSKRLARPVRAIRPADLVRLQAYSWPGNIRELEHVLEQAIIVSRGPWLEFGGFAAAAAPLALPPAPVEAAGPAPALGPAAPETPDNAAPLKTLREQERDHILLALRRTGGRVSGASGAAVLLDINPKTLEARMKKLGIRRTVVAD</sequence>